<reference evidence="2 3" key="1">
    <citation type="journal article" date="2009" name="Nature">
        <title>Evolution of pathogenicity and sexual reproduction in eight Candida genomes.</title>
        <authorList>
            <person name="Butler G."/>
            <person name="Rasmussen M.D."/>
            <person name="Lin M.F."/>
            <person name="Santos M.A."/>
            <person name="Sakthikumar S."/>
            <person name="Munro C.A."/>
            <person name="Rheinbay E."/>
            <person name="Grabherr M."/>
            <person name="Forche A."/>
            <person name="Reedy J.L."/>
            <person name="Agrafioti I."/>
            <person name="Arnaud M.B."/>
            <person name="Bates S."/>
            <person name="Brown A.J."/>
            <person name="Brunke S."/>
            <person name="Costanzo M.C."/>
            <person name="Fitzpatrick D.A."/>
            <person name="de Groot P.W."/>
            <person name="Harris D."/>
            <person name="Hoyer L.L."/>
            <person name="Hube B."/>
            <person name="Klis F.M."/>
            <person name="Kodira C."/>
            <person name="Lennard N."/>
            <person name="Logue M.E."/>
            <person name="Martin R."/>
            <person name="Neiman A.M."/>
            <person name="Nikolaou E."/>
            <person name="Quail M.A."/>
            <person name="Quinn J."/>
            <person name="Santos M.C."/>
            <person name="Schmitzberger F.F."/>
            <person name="Sherlock G."/>
            <person name="Shah P."/>
            <person name="Silverstein K.A."/>
            <person name="Skrzypek M.S."/>
            <person name="Soll D."/>
            <person name="Staggs R."/>
            <person name="Stansfield I."/>
            <person name="Stumpf M.P."/>
            <person name="Sudbery P.E."/>
            <person name="Srikantha T."/>
            <person name="Zeng Q."/>
            <person name="Berman J."/>
            <person name="Berriman M."/>
            <person name="Heitman J."/>
            <person name="Gow N.A."/>
            <person name="Lorenz M.C."/>
            <person name="Birren B.W."/>
            <person name="Kellis M."/>
            <person name="Cuomo C.A."/>
        </authorList>
    </citation>
    <scope>NUCLEOTIDE SEQUENCE [LARGE SCALE GENOMIC DNA]</scope>
    <source>
        <strain evidence="3">ATCC MYA-3404 / T1</strain>
    </source>
</reference>
<dbReference type="Gene3D" id="6.10.320.10">
    <property type="match status" value="1"/>
</dbReference>
<dbReference type="NCBIfam" id="NF038048">
    <property type="entry name" value="DIP1984_fam"/>
    <property type="match status" value="1"/>
</dbReference>
<dbReference type="OrthoDB" id="4009151at2759"/>
<dbReference type="EMBL" id="GG692395">
    <property type="protein sequence ID" value="EER35875.1"/>
    <property type="molecule type" value="Genomic_DNA"/>
</dbReference>
<dbReference type="KEGG" id="ctp:CTRG_00614"/>
<accession>C5M3H5</accession>
<dbReference type="CDD" id="cd12208">
    <property type="entry name" value="DIP1984-like"/>
    <property type="match status" value="1"/>
</dbReference>
<organism evidence="2 3">
    <name type="scientific">Candida tropicalis (strain ATCC MYA-3404 / T1)</name>
    <name type="common">Yeast</name>
    <dbReference type="NCBI Taxonomy" id="294747"/>
    <lineage>
        <taxon>Eukaryota</taxon>
        <taxon>Fungi</taxon>
        <taxon>Dikarya</taxon>
        <taxon>Ascomycota</taxon>
        <taxon>Saccharomycotina</taxon>
        <taxon>Pichiomycetes</taxon>
        <taxon>Debaryomycetaceae</taxon>
        <taxon>Candida/Lodderomyces clade</taxon>
        <taxon>Candida</taxon>
    </lineage>
</organism>
<dbReference type="HOGENOM" id="CLU_119822_1_0_1"/>
<feature type="coiled-coil region" evidence="1">
    <location>
        <begin position="90"/>
        <end position="153"/>
    </location>
</feature>
<dbReference type="Proteomes" id="UP000002037">
    <property type="component" value="Unassembled WGS sequence"/>
</dbReference>
<dbReference type="InterPro" id="IPR047741">
    <property type="entry name" value="DIP1984-like"/>
</dbReference>
<sequence length="159" mass="18613">MKLAEALKLREVLNSETSRIDSKIRQSLILQEGKTPLYNVDKKYDEFVAKTTELYRLAMSTNYTNNTVEIKDGTLCLTKAKTIGEVLIHRKFLKKKLELLEKIVEKGQEKDLESIDEIRFKSFVDIEVYDTKAEDVRKQIQELDTKLQELTWEIDLIEI</sequence>
<name>C5M3H5_CANTT</name>
<keyword evidence="1" id="KW-0175">Coiled coil</keyword>
<proteinExistence type="predicted"/>
<dbReference type="RefSeq" id="XP_002545833.1">
    <property type="nucleotide sequence ID" value="XM_002545787.1"/>
</dbReference>
<evidence type="ECO:0000256" key="1">
    <source>
        <dbReference type="SAM" id="Coils"/>
    </source>
</evidence>
<evidence type="ECO:0000313" key="3">
    <source>
        <dbReference type="Proteomes" id="UP000002037"/>
    </source>
</evidence>
<protein>
    <submittedName>
        <fullName evidence="2">Uncharacterized protein</fullName>
    </submittedName>
</protein>
<dbReference type="STRING" id="294747.C5M3H5"/>
<dbReference type="Pfam" id="PF20935">
    <property type="entry name" value="DUF6847"/>
    <property type="match status" value="1"/>
</dbReference>
<dbReference type="GeneID" id="8298408"/>
<keyword evidence="3" id="KW-1185">Reference proteome</keyword>
<dbReference type="VEuPathDB" id="FungiDB:CTRG_00614"/>
<evidence type="ECO:0000313" key="2">
    <source>
        <dbReference type="EMBL" id="EER35875.1"/>
    </source>
</evidence>
<dbReference type="AlphaFoldDB" id="C5M3H5"/>
<gene>
    <name evidence="2" type="ORF">CTRG_00614</name>
</gene>